<feature type="coiled-coil region" evidence="9">
    <location>
        <begin position="40"/>
        <end position="67"/>
    </location>
</feature>
<feature type="compositionally biased region" description="Basic and acidic residues" evidence="10">
    <location>
        <begin position="233"/>
        <end position="242"/>
    </location>
</feature>
<keyword evidence="7" id="KW-0131">Cell cycle</keyword>
<evidence type="ECO:0000256" key="4">
    <source>
        <dbReference type="ARBA" id="ARBA00022618"/>
    </source>
</evidence>
<name>R7Z3V0_CONA1</name>
<evidence type="ECO:0000256" key="3">
    <source>
        <dbReference type="ARBA" id="ARBA00022454"/>
    </source>
</evidence>
<feature type="region of interest" description="Disordered" evidence="10">
    <location>
        <begin position="497"/>
        <end position="530"/>
    </location>
</feature>
<organism evidence="13 14">
    <name type="scientific">Coniosporium apollinis (strain CBS 100218)</name>
    <name type="common">Rock-inhabiting black yeast</name>
    <dbReference type="NCBI Taxonomy" id="1168221"/>
    <lineage>
        <taxon>Eukaryota</taxon>
        <taxon>Fungi</taxon>
        <taxon>Dikarya</taxon>
        <taxon>Ascomycota</taxon>
        <taxon>Pezizomycotina</taxon>
        <taxon>Dothideomycetes</taxon>
        <taxon>Dothideomycetes incertae sedis</taxon>
        <taxon>Coniosporium</taxon>
    </lineage>
</organism>
<dbReference type="GeneID" id="19905416"/>
<dbReference type="GO" id="GO:0005634">
    <property type="term" value="C:nucleus"/>
    <property type="evidence" value="ECO:0007669"/>
    <property type="project" value="InterPro"/>
</dbReference>
<feature type="region of interest" description="Disordered" evidence="10">
    <location>
        <begin position="543"/>
        <end position="579"/>
    </location>
</feature>
<evidence type="ECO:0000259" key="11">
    <source>
        <dbReference type="Pfam" id="PF07557"/>
    </source>
</evidence>
<evidence type="ECO:0000256" key="7">
    <source>
        <dbReference type="ARBA" id="ARBA00023306"/>
    </source>
</evidence>
<sequence>MARLNEAPAAGAETIDALKRRFIRQNRDLAKTNSSQSIRIRSLEAEISRLLSQNLSLREEVIDLQSQLSSQQPHAADATALATIRDALSAKIHELTGLVTELGSLQDPSRPPRPGATAKRKPPSERAWRNGFLIARDAADEALLPSITEGALFPAPEADRRKTLESSEELKELVEAQASESPELGPPPVAHFEDEGEGDPIKFDAGAVVCEGEEEEVPNELSVNLETRRRRKDGVVGREKMGAKRMAVFQSPPDDGDVVRGETGAGQTLRTGAKRKLSAREEEERVPKEVVAEDFRFSRKPNGTGTEVQNLEEGVKTLALSPRKVLGERPINTDPSTSPRKPSKASTFDASSADPIKRLPLPSKDTHRPRPHARKPKPASTTLTIPPPTADSPPLLETIELASEPLPTADLPPKTPAGFDLFSPLSTAPSTARPEAKDTPPPGDLNQPGGTDGQPAARPGRRVRAAVNYAEPSLVAKMRRPGKELVDAIPIVREEKRSASMDLTREGSVGGSALPTPVPASGPGMGEERKMRTVVIKRERVEGEDEAWKGLAERVQQEPRSPLGGKSGKMGEEAEVKDEEEVVLGKASVSAAAVSALLSDAAGRKRRPLKETSEPIPREDTKSGRPSLGVYEVPESSPPDAAAKARRDGVEEIVKARAARRHSSMSSMNPSITAGTNPAPRGTGGESARTKAIRELKHRSNPALSAVAATEAAVGRSERAAARRRSMML</sequence>
<keyword evidence="6 9" id="KW-0175">Coiled coil</keyword>
<feature type="compositionally biased region" description="Basic and acidic residues" evidence="10">
    <location>
        <begin position="609"/>
        <end position="623"/>
    </location>
</feature>
<dbReference type="Pfam" id="PF07558">
    <property type="entry name" value="Shugoshin_N"/>
    <property type="match status" value="1"/>
</dbReference>
<protein>
    <recommendedName>
        <fullName evidence="15">Shugoshin C-terminal domain-containing protein</fullName>
    </recommendedName>
</protein>
<keyword evidence="14" id="KW-1185">Reference proteome</keyword>
<dbReference type="Pfam" id="PF07557">
    <property type="entry name" value="Shugoshin_C"/>
    <property type="match status" value="1"/>
</dbReference>
<evidence type="ECO:0008006" key="15">
    <source>
        <dbReference type="Google" id="ProtNLM"/>
    </source>
</evidence>
<dbReference type="OMA" id="ENECACM"/>
<evidence type="ECO:0000256" key="10">
    <source>
        <dbReference type="SAM" id="MobiDB-lite"/>
    </source>
</evidence>
<evidence type="ECO:0000256" key="5">
    <source>
        <dbReference type="ARBA" id="ARBA00022829"/>
    </source>
</evidence>
<evidence type="ECO:0000256" key="8">
    <source>
        <dbReference type="ARBA" id="ARBA00023328"/>
    </source>
</evidence>
<dbReference type="GO" id="GO:0045132">
    <property type="term" value="P:meiotic chromosome segregation"/>
    <property type="evidence" value="ECO:0007669"/>
    <property type="project" value="InterPro"/>
</dbReference>
<accession>R7Z3V0</accession>
<keyword evidence="4" id="KW-0132">Cell division</keyword>
<feature type="region of interest" description="Disordered" evidence="10">
    <location>
        <begin position="232"/>
        <end position="465"/>
    </location>
</feature>
<proteinExistence type="inferred from homology"/>
<comment type="subcellular location">
    <subcellularLocation>
        <location evidence="1">Chromosome</location>
        <location evidence="1">Centromere</location>
    </subcellularLocation>
</comment>
<evidence type="ECO:0000256" key="1">
    <source>
        <dbReference type="ARBA" id="ARBA00004584"/>
    </source>
</evidence>
<dbReference type="InterPro" id="IPR011516">
    <property type="entry name" value="Shugoshin_N"/>
</dbReference>
<dbReference type="GO" id="GO:0051301">
    <property type="term" value="P:cell division"/>
    <property type="evidence" value="ECO:0007669"/>
    <property type="project" value="UniProtKB-KW"/>
</dbReference>
<feature type="compositionally biased region" description="Basic and acidic residues" evidence="10">
    <location>
        <begin position="278"/>
        <end position="297"/>
    </location>
</feature>
<dbReference type="OrthoDB" id="5394106at2759"/>
<evidence type="ECO:0000256" key="9">
    <source>
        <dbReference type="SAM" id="Coils"/>
    </source>
</evidence>
<evidence type="ECO:0000313" key="13">
    <source>
        <dbReference type="EMBL" id="EON68847.1"/>
    </source>
</evidence>
<feature type="domain" description="Shugoshin N-terminal coiled-coil" evidence="12">
    <location>
        <begin position="18"/>
        <end position="62"/>
    </location>
</feature>
<dbReference type="eggNOG" id="ENOG502SFX7">
    <property type="taxonomic scope" value="Eukaryota"/>
</dbReference>
<evidence type="ECO:0000313" key="14">
    <source>
        <dbReference type="Proteomes" id="UP000016924"/>
    </source>
</evidence>
<dbReference type="AlphaFoldDB" id="R7Z3V0"/>
<feature type="compositionally biased region" description="Basic and acidic residues" evidence="10">
    <location>
        <begin position="643"/>
        <end position="655"/>
    </location>
</feature>
<keyword evidence="3" id="KW-0158">Chromosome</keyword>
<feature type="compositionally biased region" description="Basic residues" evidence="10">
    <location>
        <begin position="367"/>
        <end position="377"/>
    </location>
</feature>
<dbReference type="GO" id="GO:0000779">
    <property type="term" value="C:condensed chromosome, centromeric region"/>
    <property type="evidence" value="ECO:0007669"/>
    <property type="project" value="UniProtKB-ARBA"/>
</dbReference>
<feature type="region of interest" description="Disordered" evidence="10">
    <location>
        <begin position="597"/>
        <end position="691"/>
    </location>
</feature>
<dbReference type="EMBL" id="JH767602">
    <property type="protein sequence ID" value="EON68847.1"/>
    <property type="molecule type" value="Genomic_DNA"/>
</dbReference>
<dbReference type="HOGENOM" id="CLU_013723_1_0_1"/>
<evidence type="ECO:0000256" key="6">
    <source>
        <dbReference type="ARBA" id="ARBA00023054"/>
    </source>
</evidence>
<evidence type="ECO:0000259" key="12">
    <source>
        <dbReference type="Pfam" id="PF07558"/>
    </source>
</evidence>
<dbReference type="InterPro" id="IPR011515">
    <property type="entry name" value="Shugoshin_C"/>
</dbReference>
<keyword evidence="8" id="KW-0137">Centromere</keyword>
<gene>
    <name evidence="13" type="ORF">W97_08105</name>
</gene>
<evidence type="ECO:0000256" key="2">
    <source>
        <dbReference type="ARBA" id="ARBA00010845"/>
    </source>
</evidence>
<keyword evidence="5" id="KW-0159">Chromosome partition</keyword>
<reference evidence="14" key="1">
    <citation type="submission" date="2012-06" db="EMBL/GenBank/DDBJ databases">
        <title>The genome sequence of Coniosporium apollinis CBS 100218.</title>
        <authorList>
            <consortium name="The Broad Institute Genome Sequencing Platform"/>
            <person name="Cuomo C."/>
            <person name="Gorbushina A."/>
            <person name="Noack S."/>
            <person name="Walker B."/>
            <person name="Young S.K."/>
            <person name="Zeng Q."/>
            <person name="Gargeya S."/>
            <person name="Fitzgerald M."/>
            <person name="Haas B."/>
            <person name="Abouelleil A."/>
            <person name="Alvarado L."/>
            <person name="Arachchi H.M."/>
            <person name="Berlin A.M."/>
            <person name="Chapman S.B."/>
            <person name="Goldberg J."/>
            <person name="Griggs A."/>
            <person name="Gujja S."/>
            <person name="Hansen M."/>
            <person name="Howarth C."/>
            <person name="Imamovic A."/>
            <person name="Larimer J."/>
            <person name="McCowan C."/>
            <person name="Montmayeur A."/>
            <person name="Murphy C."/>
            <person name="Neiman D."/>
            <person name="Pearson M."/>
            <person name="Priest M."/>
            <person name="Roberts A."/>
            <person name="Saif S."/>
            <person name="Shea T."/>
            <person name="Sisk P."/>
            <person name="Sykes S."/>
            <person name="Wortman J."/>
            <person name="Nusbaum C."/>
            <person name="Birren B."/>
        </authorList>
    </citation>
    <scope>NUCLEOTIDE SEQUENCE [LARGE SCALE GENOMIC DNA]</scope>
    <source>
        <strain evidence="14">CBS 100218</strain>
    </source>
</reference>
<feature type="domain" description="Shugoshin C-terminal" evidence="11">
    <location>
        <begin position="457"/>
        <end position="480"/>
    </location>
</feature>
<dbReference type="Proteomes" id="UP000016924">
    <property type="component" value="Unassembled WGS sequence"/>
</dbReference>
<comment type="similarity">
    <text evidence="2">Belongs to the shugoshin family.</text>
</comment>
<feature type="region of interest" description="Disordered" evidence="10">
    <location>
        <begin position="102"/>
        <end position="127"/>
    </location>
</feature>
<dbReference type="RefSeq" id="XP_007784164.1">
    <property type="nucleotide sequence ID" value="XM_007785974.1"/>
</dbReference>
<feature type="compositionally biased region" description="Basic and acidic residues" evidence="10">
    <location>
        <begin position="543"/>
        <end position="557"/>
    </location>
</feature>
<feature type="compositionally biased region" description="Polar residues" evidence="10">
    <location>
        <begin position="333"/>
        <end position="350"/>
    </location>
</feature>